<feature type="transmembrane region" description="Helical" evidence="1">
    <location>
        <begin position="161"/>
        <end position="184"/>
    </location>
</feature>
<comment type="caution">
    <text evidence="2">The sequence shown here is derived from an EMBL/GenBank/DDBJ whole genome shotgun (WGS) entry which is preliminary data.</text>
</comment>
<reference evidence="2" key="1">
    <citation type="journal article" date="2014" name="Int. J. Syst. Evol. Microbiol.">
        <title>Complete genome sequence of Corynebacterium casei LMG S-19264T (=DSM 44701T), isolated from a smear-ripened cheese.</title>
        <authorList>
            <consortium name="US DOE Joint Genome Institute (JGI-PGF)"/>
            <person name="Walter F."/>
            <person name="Albersmeier A."/>
            <person name="Kalinowski J."/>
            <person name="Ruckert C."/>
        </authorList>
    </citation>
    <scope>NUCLEOTIDE SEQUENCE</scope>
    <source>
        <strain evidence="2">VKM Ac-1447</strain>
    </source>
</reference>
<accession>A0A9W6HJD8</accession>
<keyword evidence="1" id="KW-0812">Transmembrane</keyword>
<dbReference type="AlphaFoldDB" id="A0A9W6HJD8"/>
<keyword evidence="1" id="KW-0472">Membrane</keyword>
<organism evidence="2 3">
    <name type="scientific">Microbacterium imperiale</name>
    <dbReference type="NCBI Taxonomy" id="33884"/>
    <lineage>
        <taxon>Bacteria</taxon>
        <taxon>Bacillati</taxon>
        <taxon>Actinomycetota</taxon>
        <taxon>Actinomycetes</taxon>
        <taxon>Micrococcales</taxon>
        <taxon>Microbacteriaceae</taxon>
        <taxon>Microbacterium</taxon>
    </lineage>
</organism>
<gene>
    <name evidence="2" type="ORF">GCM10017586_27670</name>
</gene>
<sequence length="204" mass="21338">MLRVPSDRPESSLEVNPVRVLGDDYRRWSRLLVGLLGLALALFGVLATVMIPASGARLMPSDVILAAIGVPVGLSGLGVLVALHVSGRRLLRALGWWTRERFRNGSARPTAGGWVTARTVNLEPPVLARIAASALTGLAAILALSVVAYPTPAGSPNLVPGSLVAGVLLAAVAVCLMGGVMRLVNAAAEADPLWTRIRGAFRRM</sequence>
<evidence type="ECO:0000313" key="3">
    <source>
        <dbReference type="Proteomes" id="UP001142317"/>
    </source>
</evidence>
<feature type="transmembrane region" description="Helical" evidence="1">
    <location>
        <begin position="126"/>
        <end position="149"/>
    </location>
</feature>
<name>A0A9W6HJD8_9MICO</name>
<keyword evidence="3" id="KW-1185">Reference proteome</keyword>
<dbReference type="EMBL" id="BSEO01000014">
    <property type="protein sequence ID" value="GLJ81084.1"/>
    <property type="molecule type" value="Genomic_DNA"/>
</dbReference>
<keyword evidence="1" id="KW-1133">Transmembrane helix</keyword>
<evidence type="ECO:0000256" key="1">
    <source>
        <dbReference type="SAM" id="Phobius"/>
    </source>
</evidence>
<feature type="transmembrane region" description="Helical" evidence="1">
    <location>
        <begin position="31"/>
        <end position="51"/>
    </location>
</feature>
<protein>
    <submittedName>
        <fullName evidence="2">Uncharacterized protein</fullName>
    </submittedName>
</protein>
<feature type="transmembrane region" description="Helical" evidence="1">
    <location>
        <begin position="63"/>
        <end position="83"/>
    </location>
</feature>
<evidence type="ECO:0000313" key="2">
    <source>
        <dbReference type="EMBL" id="GLJ81084.1"/>
    </source>
</evidence>
<proteinExistence type="predicted"/>
<reference evidence="2" key="2">
    <citation type="submission" date="2023-01" db="EMBL/GenBank/DDBJ databases">
        <authorList>
            <person name="Sun Q."/>
            <person name="Evtushenko L."/>
        </authorList>
    </citation>
    <scope>NUCLEOTIDE SEQUENCE</scope>
    <source>
        <strain evidence="2">VKM Ac-1447</strain>
    </source>
</reference>
<dbReference type="Proteomes" id="UP001142317">
    <property type="component" value="Unassembled WGS sequence"/>
</dbReference>